<organism evidence="15 16">
    <name type="scientific">Alteribacter lacisalsi</name>
    <dbReference type="NCBI Taxonomy" id="2045244"/>
    <lineage>
        <taxon>Bacteria</taxon>
        <taxon>Bacillati</taxon>
        <taxon>Bacillota</taxon>
        <taxon>Bacilli</taxon>
        <taxon>Bacillales</taxon>
        <taxon>Bacillaceae</taxon>
        <taxon>Alteribacter</taxon>
    </lineage>
</organism>
<dbReference type="SUPFAM" id="SSF75217">
    <property type="entry name" value="alpha/beta knot"/>
    <property type="match status" value="1"/>
</dbReference>
<comment type="similarity">
    <text evidence="2 12">Belongs to the RNA methyltransferase RsmE family.</text>
</comment>
<dbReference type="RefSeq" id="WP_110519783.1">
    <property type="nucleotide sequence ID" value="NZ_PDOF01000001.1"/>
</dbReference>
<evidence type="ECO:0000259" key="13">
    <source>
        <dbReference type="Pfam" id="PF04452"/>
    </source>
</evidence>
<evidence type="ECO:0000256" key="2">
    <source>
        <dbReference type="ARBA" id="ARBA00005528"/>
    </source>
</evidence>
<dbReference type="GO" id="GO:0005737">
    <property type="term" value="C:cytoplasm"/>
    <property type="evidence" value="ECO:0007669"/>
    <property type="project" value="UniProtKB-SubCell"/>
</dbReference>
<dbReference type="NCBIfam" id="TIGR00046">
    <property type="entry name" value="RsmE family RNA methyltransferase"/>
    <property type="match status" value="1"/>
</dbReference>
<evidence type="ECO:0000313" key="16">
    <source>
        <dbReference type="Proteomes" id="UP000248066"/>
    </source>
</evidence>
<evidence type="ECO:0000313" key="15">
    <source>
        <dbReference type="EMBL" id="PYZ99210.1"/>
    </source>
</evidence>
<dbReference type="Gene3D" id="3.40.1280.10">
    <property type="match status" value="1"/>
</dbReference>
<dbReference type="AlphaFoldDB" id="A0A2W0HH06"/>
<feature type="domain" description="Ribosomal RNA small subunit methyltransferase E methyltransferase" evidence="13">
    <location>
        <begin position="73"/>
        <end position="243"/>
    </location>
</feature>
<dbReference type="InterPro" id="IPR006700">
    <property type="entry name" value="RsmE"/>
</dbReference>
<dbReference type="CDD" id="cd18084">
    <property type="entry name" value="RsmE-like"/>
    <property type="match status" value="1"/>
</dbReference>
<evidence type="ECO:0000256" key="10">
    <source>
        <dbReference type="ARBA" id="ARBA00025699"/>
    </source>
</evidence>
<dbReference type="PANTHER" id="PTHR30027:SF3">
    <property type="entry name" value="16S RRNA (URACIL(1498)-N(3))-METHYLTRANSFERASE"/>
    <property type="match status" value="1"/>
</dbReference>
<keyword evidence="9 12" id="KW-0949">S-adenosyl-L-methionine</keyword>
<name>A0A2W0HH06_9BACI</name>
<dbReference type="InterPro" id="IPR046886">
    <property type="entry name" value="RsmE_MTase_dom"/>
</dbReference>
<keyword evidence="6 12" id="KW-0698">rRNA processing</keyword>
<keyword evidence="5 12" id="KW-0963">Cytoplasm</keyword>
<dbReference type="NCBIfam" id="NF008691">
    <property type="entry name" value="PRK11713.1-4"/>
    <property type="match status" value="1"/>
</dbReference>
<dbReference type="NCBIfam" id="NF008692">
    <property type="entry name" value="PRK11713.1-5"/>
    <property type="match status" value="1"/>
</dbReference>
<dbReference type="Gene3D" id="2.40.240.20">
    <property type="entry name" value="Hypothetical PUA domain-like, domain 1"/>
    <property type="match status" value="1"/>
</dbReference>
<evidence type="ECO:0000256" key="8">
    <source>
        <dbReference type="ARBA" id="ARBA00022679"/>
    </source>
</evidence>
<dbReference type="InterPro" id="IPR029028">
    <property type="entry name" value="Alpha/beta_knot_MTases"/>
</dbReference>
<dbReference type="OrthoDB" id="9815641at2"/>
<sequence length="250" mass="27547">MQRYFLDDTQISADDVIMTGDEAKHIARVMRMNEGDEVVCCNRSGACFRVQLTVVSPEQVQGTVVEQEHRSSEMPVHVTVACGLPKADKLELVIQKGTELGASAFLPFEAERSIVKLDQKKARKKQERWEKIAQEAAEQSQRSLVPLIGNVASFSELISAFDSFEQVIVAYEEEARNDEKSRLAETLNQASCGDRVLIIAGPEGGFSDREIELLTGAGAVSCALGPRILRAETAPLYALSAISYHFELSR</sequence>
<dbReference type="PIRSF" id="PIRSF015601">
    <property type="entry name" value="MTase_slr0722"/>
    <property type="match status" value="1"/>
</dbReference>
<dbReference type="InterPro" id="IPR015947">
    <property type="entry name" value="PUA-like_sf"/>
</dbReference>
<dbReference type="GO" id="GO:0070042">
    <property type="term" value="F:rRNA (uridine-N3-)-methyltransferase activity"/>
    <property type="evidence" value="ECO:0007669"/>
    <property type="project" value="TreeGrafter"/>
</dbReference>
<dbReference type="PANTHER" id="PTHR30027">
    <property type="entry name" value="RIBOSOMAL RNA SMALL SUBUNIT METHYLTRANSFERASE E"/>
    <property type="match status" value="1"/>
</dbReference>
<dbReference type="InterPro" id="IPR029026">
    <property type="entry name" value="tRNA_m1G_MTases_N"/>
</dbReference>
<dbReference type="EMBL" id="PDOF01000001">
    <property type="protein sequence ID" value="PYZ99210.1"/>
    <property type="molecule type" value="Genomic_DNA"/>
</dbReference>
<comment type="function">
    <text evidence="10 12">Specifically methylates the N3 position of the uracil ring of uridine 1498 (m3U1498) in 16S rRNA. Acts on the fully assembled 30S ribosomal subunit.</text>
</comment>
<gene>
    <name evidence="15" type="ORF">CR205_08995</name>
</gene>
<dbReference type="Pfam" id="PF04452">
    <property type="entry name" value="Methyltrans_RNA"/>
    <property type="match status" value="1"/>
</dbReference>
<evidence type="ECO:0000256" key="3">
    <source>
        <dbReference type="ARBA" id="ARBA00012328"/>
    </source>
</evidence>
<dbReference type="Pfam" id="PF20260">
    <property type="entry name" value="PUA_4"/>
    <property type="match status" value="1"/>
</dbReference>
<comment type="subcellular location">
    <subcellularLocation>
        <location evidence="1 12">Cytoplasm</location>
    </subcellularLocation>
</comment>
<accession>A0A2W0HH06</accession>
<evidence type="ECO:0000256" key="11">
    <source>
        <dbReference type="ARBA" id="ARBA00047944"/>
    </source>
</evidence>
<evidence type="ECO:0000256" key="1">
    <source>
        <dbReference type="ARBA" id="ARBA00004496"/>
    </source>
</evidence>
<evidence type="ECO:0000256" key="9">
    <source>
        <dbReference type="ARBA" id="ARBA00022691"/>
    </source>
</evidence>
<keyword evidence="8 12" id="KW-0808">Transferase</keyword>
<proteinExistence type="inferred from homology"/>
<keyword evidence="16" id="KW-1185">Reference proteome</keyword>
<keyword evidence="7 12" id="KW-0489">Methyltransferase</keyword>
<evidence type="ECO:0000256" key="7">
    <source>
        <dbReference type="ARBA" id="ARBA00022603"/>
    </source>
</evidence>
<comment type="caution">
    <text evidence="15">The sequence shown here is derived from an EMBL/GenBank/DDBJ whole genome shotgun (WGS) entry which is preliminary data.</text>
</comment>
<feature type="domain" description="Ribosomal RNA small subunit methyltransferase E PUA-like" evidence="14">
    <location>
        <begin position="19"/>
        <end position="64"/>
    </location>
</feature>
<evidence type="ECO:0000256" key="5">
    <source>
        <dbReference type="ARBA" id="ARBA00022490"/>
    </source>
</evidence>
<dbReference type="EC" id="2.1.1.193" evidence="3 12"/>
<comment type="catalytic activity">
    <reaction evidence="11 12">
        <text>uridine(1498) in 16S rRNA + S-adenosyl-L-methionine = N(3)-methyluridine(1498) in 16S rRNA + S-adenosyl-L-homocysteine + H(+)</text>
        <dbReference type="Rhea" id="RHEA:42920"/>
        <dbReference type="Rhea" id="RHEA-COMP:10283"/>
        <dbReference type="Rhea" id="RHEA-COMP:10284"/>
        <dbReference type="ChEBI" id="CHEBI:15378"/>
        <dbReference type="ChEBI" id="CHEBI:57856"/>
        <dbReference type="ChEBI" id="CHEBI:59789"/>
        <dbReference type="ChEBI" id="CHEBI:65315"/>
        <dbReference type="ChEBI" id="CHEBI:74502"/>
        <dbReference type="EC" id="2.1.1.193"/>
    </reaction>
</comment>
<reference evidence="15 16" key="1">
    <citation type="submission" date="2017-10" db="EMBL/GenBank/DDBJ databases">
        <title>Bacillus sp. nov., a halophilic bacterium isolated from a Yangshapao Lake.</title>
        <authorList>
            <person name="Wang H."/>
        </authorList>
    </citation>
    <scope>NUCLEOTIDE SEQUENCE [LARGE SCALE GENOMIC DNA]</scope>
    <source>
        <strain evidence="15 16">YSP-3</strain>
    </source>
</reference>
<dbReference type="SUPFAM" id="SSF88697">
    <property type="entry name" value="PUA domain-like"/>
    <property type="match status" value="1"/>
</dbReference>
<evidence type="ECO:0000256" key="6">
    <source>
        <dbReference type="ARBA" id="ARBA00022552"/>
    </source>
</evidence>
<dbReference type="Proteomes" id="UP000248066">
    <property type="component" value="Unassembled WGS sequence"/>
</dbReference>
<evidence type="ECO:0000256" key="12">
    <source>
        <dbReference type="PIRNR" id="PIRNR015601"/>
    </source>
</evidence>
<evidence type="ECO:0000256" key="4">
    <source>
        <dbReference type="ARBA" id="ARBA00013673"/>
    </source>
</evidence>
<protein>
    <recommendedName>
        <fullName evidence="4 12">Ribosomal RNA small subunit methyltransferase E</fullName>
        <ecNumber evidence="3 12">2.1.1.193</ecNumber>
    </recommendedName>
</protein>
<dbReference type="GO" id="GO:0070475">
    <property type="term" value="P:rRNA base methylation"/>
    <property type="evidence" value="ECO:0007669"/>
    <property type="project" value="TreeGrafter"/>
</dbReference>
<evidence type="ECO:0000259" key="14">
    <source>
        <dbReference type="Pfam" id="PF20260"/>
    </source>
</evidence>
<dbReference type="InterPro" id="IPR046887">
    <property type="entry name" value="RsmE_PUA-like"/>
</dbReference>